<dbReference type="AlphaFoldDB" id="K8ZKY3"/>
<protein>
    <recommendedName>
        <fullName evidence="4">Membrane protein 6-pyruvoyl-tetrahydropterin synthase-related domain-containing protein</fullName>
    </recommendedName>
</protein>
<dbReference type="EMBL" id="AMYT01000017">
    <property type="protein sequence ID" value="EKU27243.1"/>
    <property type="molecule type" value="Genomic_DNA"/>
</dbReference>
<dbReference type="eggNOG" id="COG5617">
    <property type="taxonomic scope" value="Bacteria"/>
</dbReference>
<feature type="transmembrane region" description="Helical" evidence="1">
    <location>
        <begin position="7"/>
        <end position="26"/>
    </location>
</feature>
<feature type="transmembrane region" description="Helical" evidence="1">
    <location>
        <begin position="175"/>
        <end position="208"/>
    </location>
</feature>
<reference evidence="2 3" key="1">
    <citation type="journal article" date="2013" name="Genome Announc.">
        <title>Draft Genome Sequence of Catellicoccus marimammalium, a Novel Species Commonly Found in Gull Feces.</title>
        <authorList>
            <person name="Weigand M.R."/>
            <person name="Ryu H."/>
            <person name="Bozcek L."/>
            <person name="Konstantinidis K.T."/>
            <person name="Santo Domingo J.W."/>
        </authorList>
    </citation>
    <scope>NUCLEOTIDE SEQUENCE [LARGE SCALE GENOMIC DNA]</scope>
    <source>
        <strain evidence="2 3">M35/04/3</strain>
    </source>
</reference>
<sequence>MKSKKYYIHILFLILSVLGIWIITLGNEPVMKTSLQGLDAAFHFSRIASLSDIWTSPVNFDYFNHVGSMVNLFYPWLFVYPMYFIYLVTQNLVLSFYLYFMLMTFVTLEITYFCAKRMNITGKYALLAAILYAFSLCRISNIYFRVAVGEAVAMTFLPLVVYGCYELFFNNVKRWGYLTAGMVCIIYSHVISTLLAAILVLFFFVGSIVLKKWNKQRGISFLKCIAWSIVLGLGFFGPMLEMMVTTKISVPMVYHLLESAVSPQDLVLQSLNNNAGSVNTYGLIFLILLIFLVINYQKLNSWYRLCTIGIGIFTLLATKLFPWDFFQSSLMMIQFPWRFLAIGTVLIAFSASYLCMQFESSSPHLWLIFIASTLFLQTSLLQNIKTVDGTTVGYTNEQVQQLIRGNQGFNGDRDYLPKEGTEDFPMIKAQKIKEKNQWKEGNCSFTATTATFEVQAKQNGTIILPIYHYIGEKVEYNGKPISVHKAENGATKVPIKKGSNQYIIRYNYTLWARICQMISGGSLLVAFYLLMKKYND</sequence>
<name>K8ZKY3_9ENTE</name>
<accession>K8ZKY3</accession>
<keyword evidence="1" id="KW-0812">Transmembrane</keyword>
<feature type="transmembrane region" description="Helical" evidence="1">
    <location>
        <begin position="510"/>
        <end position="530"/>
    </location>
</feature>
<feature type="transmembrane region" description="Helical" evidence="1">
    <location>
        <begin position="125"/>
        <end position="144"/>
    </location>
</feature>
<dbReference type="Proteomes" id="UP000016057">
    <property type="component" value="Unassembled WGS sequence"/>
</dbReference>
<keyword evidence="1" id="KW-1133">Transmembrane helix</keyword>
<proteinExistence type="predicted"/>
<dbReference type="OrthoDB" id="9784157at2"/>
<organism evidence="2 3">
    <name type="scientific">Catellicoccus marimammalium M35/04/3</name>
    <dbReference type="NCBI Taxonomy" id="1234409"/>
    <lineage>
        <taxon>Bacteria</taxon>
        <taxon>Bacillati</taxon>
        <taxon>Bacillota</taxon>
        <taxon>Bacilli</taxon>
        <taxon>Lactobacillales</taxon>
        <taxon>Enterococcaceae</taxon>
        <taxon>Catellicoccus</taxon>
    </lineage>
</organism>
<feature type="transmembrane region" description="Helical" evidence="1">
    <location>
        <begin position="151"/>
        <end position="169"/>
    </location>
</feature>
<feature type="transmembrane region" description="Helical" evidence="1">
    <location>
        <begin position="72"/>
        <end position="89"/>
    </location>
</feature>
<evidence type="ECO:0008006" key="4">
    <source>
        <dbReference type="Google" id="ProtNLM"/>
    </source>
</evidence>
<comment type="caution">
    <text evidence="2">The sequence shown here is derived from an EMBL/GenBank/DDBJ whole genome shotgun (WGS) entry which is preliminary data.</text>
</comment>
<feature type="transmembrane region" description="Helical" evidence="1">
    <location>
        <begin position="302"/>
        <end position="323"/>
    </location>
</feature>
<dbReference type="STRING" id="1234409.C683_0574"/>
<evidence type="ECO:0000313" key="2">
    <source>
        <dbReference type="EMBL" id="EKU27243.1"/>
    </source>
</evidence>
<keyword evidence="1" id="KW-0472">Membrane</keyword>
<feature type="transmembrane region" description="Helical" evidence="1">
    <location>
        <begin position="278"/>
        <end position="295"/>
    </location>
</feature>
<gene>
    <name evidence="2" type="ORF">C683_0574</name>
</gene>
<feature type="transmembrane region" description="Helical" evidence="1">
    <location>
        <begin position="96"/>
        <end position="113"/>
    </location>
</feature>
<feature type="transmembrane region" description="Helical" evidence="1">
    <location>
        <begin position="335"/>
        <end position="354"/>
    </location>
</feature>
<feature type="transmembrane region" description="Helical" evidence="1">
    <location>
        <begin position="220"/>
        <end position="240"/>
    </location>
</feature>
<evidence type="ECO:0000256" key="1">
    <source>
        <dbReference type="SAM" id="Phobius"/>
    </source>
</evidence>
<keyword evidence="3" id="KW-1185">Reference proteome</keyword>
<dbReference type="RefSeq" id="WP_009489737.1">
    <property type="nucleotide sequence ID" value="NZ_AMYT01000017.1"/>
</dbReference>
<dbReference type="PATRIC" id="fig|1234409.3.peg.524"/>
<evidence type="ECO:0000313" key="3">
    <source>
        <dbReference type="Proteomes" id="UP000016057"/>
    </source>
</evidence>